<comment type="caution">
    <text evidence="9">The sequence shown here is derived from an EMBL/GenBank/DDBJ whole genome shotgun (WGS) entry which is preliminary data.</text>
</comment>
<dbReference type="Gene3D" id="3.40.50.620">
    <property type="entry name" value="HUPs"/>
    <property type="match status" value="1"/>
</dbReference>
<dbReference type="SUPFAM" id="SSF52374">
    <property type="entry name" value="Nucleotidylyl transferase"/>
    <property type="match status" value="1"/>
</dbReference>
<dbReference type="RefSeq" id="WP_277576962.1">
    <property type="nucleotide sequence ID" value="NZ_JANRMI010000001.1"/>
</dbReference>
<accession>A0ABT6DF83</accession>
<comment type="catalytic activity">
    <reaction evidence="7">
        <text>D-glycero-beta-D-manno-heptose 1-phosphate + ATP + H(+) = ADP-D-glycero-beta-D-manno-heptose + diphosphate</text>
        <dbReference type="Rhea" id="RHEA:27465"/>
        <dbReference type="ChEBI" id="CHEBI:15378"/>
        <dbReference type="ChEBI" id="CHEBI:30616"/>
        <dbReference type="ChEBI" id="CHEBI:33019"/>
        <dbReference type="ChEBI" id="CHEBI:59967"/>
        <dbReference type="ChEBI" id="CHEBI:61593"/>
        <dbReference type="EC" id="2.7.7.70"/>
    </reaction>
</comment>
<evidence type="ECO:0000313" key="9">
    <source>
        <dbReference type="EMBL" id="MDG0815487.1"/>
    </source>
</evidence>
<keyword evidence="2" id="KW-0808">Transferase</keyword>
<dbReference type="Proteomes" id="UP001152321">
    <property type="component" value="Unassembled WGS sequence"/>
</dbReference>
<evidence type="ECO:0000259" key="8">
    <source>
        <dbReference type="Pfam" id="PF01467"/>
    </source>
</evidence>
<reference evidence="9" key="1">
    <citation type="submission" date="2022-08" db="EMBL/GenBank/DDBJ databases">
        <title>Novel Bdellovibrio Species Isolated from Svalbard: Designation Bdellovibrio svalbardensis.</title>
        <authorList>
            <person name="Mitchell R.J."/>
            <person name="Choi S.Y."/>
        </authorList>
    </citation>
    <scope>NUCLEOTIDE SEQUENCE</scope>
    <source>
        <strain evidence="9">PAP01</strain>
    </source>
</reference>
<keyword evidence="10" id="KW-1185">Reference proteome</keyword>
<dbReference type="InterPro" id="IPR014729">
    <property type="entry name" value="Rossmann-like_a/b/a_fold"/>
</dbReference>
<keyword evidence="5" id="KW-0067">ATP-binding</keyword>
<dbReference type="GO" id="GO:0016779">
    <property type="term" value="F:nucleotidyltransferase activity"/>
    <property type="evidence" value="ECO:0007669"/>
    <property type="project" value="UniProtKB-KW"/>
</dbReference>
<dbReference type="EMBL" id="JANRMI010000001">
    <property type="protein sequence ID" value="MDG0815487.1"/>
    <property type="molecule type" value="Genomic_DNA"/>
</dbReference>
<sequence length="156" mass="17051">MGQVRTFDNIEAALAPLRSQGKKIVFTNGVFDLLHVGHVRYLQEARSLGDALVIGVNADASVKRLKGPTRPIQNENDRAEILAALGCVDFTVIFSEDTPENLIHKVKPDVLVKGGDWKIDSIVGAPFVMSYGGKVMSLQFVDGRSTTKIIEKSQKD</sequence>
<keyword evidence="3 9" id="KW-0548">Nucleotidyltransferase</keyword>
<proteinExistence type="predicted"/>
<keyword evidence="4" id="KW-0547">Nucleotide-binding</keyword>
<name>A0ABT6DF83_9BACT</name>
<dbReference type="NCBIfam" id="TIGR02199">
    <property type="entry name" value="rfaE_dom_II"/>
    <property type="match status" value="1"/>
</dbReference>
<evidence type="ECO:0000256" key="5">
    <source>
        <dbReference type="ARBA" id="ARBA00022840"/>
    </source>
</evidence>
<protein>
    <recommendedName>
        <fullName evidence="1">D-glycero-beta-D-manno-heptose 1-phosphate adenylyltransferase</fullName>
        <ecNumber evidence="1">2.7.7.70</ecNumber>
    </recommendedName>
</protein>
<evidence type="ECO:0000256" key="7">
    <source>
        <dbReference type="ARBA" id="ARBA00047428"/>
    </source>
</evidence>
<evidence type="ECO:0000256" key="1">
    <source>
        <dbReference type="ARBA" id="ARBA00012519"/>
    </source>
</evidence>
<evidence type="ECO:0000256" key="2">
    <source>
        <dbReference type="ARBA" id="ARBA00022679"/>
    </source>
</evidence>
<evidence type="ECO:0000256" key="3">
    <source>
        <dbReference type="ARBA" id="ARBA00022695"/>
    </source>
</evidence>
<dbReference type="InterPro" id="IPR004821">
    <property type="entry name" value="Cyt_trans-like"/>
</dbReference>
<evidence type="ECO:0000256" key="4">
    <source>
        <dbReference type="ARBA" id="ARBA00022741"/>
    </source>
</evidence>
<dbReference type="NCBIfam" id="TIGR00125">
    <property type="entry name" value="cyt_tran_rel"/>
    <property type="match status" value="1"/>
</dbReference>
<dbReference type="Pfam" id="PF01467">
    <property type="entry name" value="CTP_transf_like"/>
    <property type="match status" value="1"/>
</dbReference>
<dbReference type="InterPro" id="IPR011914">
    <property type="entry name" value="RfaE_dom_II"/>
</dbReference>
<dbReference type="InterPro" id="IPR050385">
    <property type="entry name" value="Archaeal_FAD_synthase"/>
</dbReference>
<evidence type="ECO:0000313" key="10">
    <source>
        <dbReference type="Proteomes" id="UP001152321"/>
    </source>
</evidence>
<dbReference type="PANTHER" id="PTHR43793:SF2">
    <property type="entry name" value="BIFUNCTIONAL PROTEIN HLDE"/>
    <property type="match status" value="1"/>
</dbReference>
<feature type="domain" description="Cytidyltransferase-like" evidence="8">
    <location>
        <begin position="26"/>
        <end position="151"/>
    </location>
</feature>
<gene>
    <name evidence="9" type="primary">rfaE2</name>
    <name evidence="9" type="ORF">NWE73_03870</name>
</gene>
<keyword evidence="6" id="KW-0119">Carbohydrate metabolism</keyword>
<dbReference type="EC" id="2.7.7.70" evidence="1"/>
<evidence type="ECO:0000256" key="6">
    <source>
        <dbReference type="ARBA" id="ARBA00023277"/>
    </source>
</evidence>
<dbReference type="PANTHER" id="PTHR43793">
    <property type="entry name" value="FAD SYNTHASE"/>
    <property type="match status" value="1"/>
</dbReference>
<organism evidence="9 10">
    <name type="scientific">Bdellovibrio svalbardensis</name>
    <dbReference type="NCBI Taxonomy" id="2972972"/>
    <lineage>
        <taxon>Bacteria</taxon>
        <taxon>Pseudomonadati</taxon>
        <taxon>Bdellovibrionota</taxon>
        <taxon>Bdellovibrionia</taxon>
        <taxon>Bdellovibrionales</taxon>
        <taxon>Pseudobdellovibrionaceae</taxon>
        <taxon>Bdellovibrio</taxon>
    </lineage>
</organism>